<dbReference type="SUPFAM" id="SSF117782">
    <property type="entry name" value="YbjQ-like"/>
    <property type="match status" value="1"/>
</dbReference>
<organism evidence="2 3">
    <name type="scientific">Collimonas arenae</name>
    <dbReference type="NCBI Taxonomy" id="279058"/>
    <lineage>
        <taxon>Bacteria</taxon>
        <taxon>Pseudomonadati</taxon>
        <taxon>Pseudomonadota</taxon>
        <taxon>Betaproteobacteria</taxon>
        <taxon>Burkholderiales</taxon>
        <taxon>Oxalobacteraceae</taxon>
        <taxon>Collimonas</taxon>
    </lineage>
</organism>
<dbReference type="EMBL" id="CP013235">
    <property type="protein sequence ID" value="AMP12150.1"/>
    <property type="molecule type" value="Genomic_DNA"/>
</dbReference>
<protein>
    <submittedName>
        <fullName evidence="2">Heavy-metal-binding family protein</fullName>
    </submittedName>
</protein>
<accession>A0A127QPU0</accession>
<dbReference type="PATRIC" id="fig|279058.17.peg.4839"/>
<dbReference type="OrthoDB" id="8781034at2"/>
<keyword evidence="1" id="KW-0732">Signal</keyword>
<evidence type="ECO:0000313" key="3">
    <source>
        <dbReference type="Proteomes" id="UP000071778"/>
    </source>
</evidence>
<evidence type="ECO:0000256" key="1">
    <source>
        <dbReference type="SAM" id="SignalP"/>
    </source>
</evidence>
<feature type="signal peptide" evidence="1">
    <location>
        <begin position="1"/>
        <end position="29"/>
    </location>
</feature>
<dbReference type="InterPro" id="IPR035439">
    <property type="entry name" value="UPF0145_dom_sf"/>
</dbReference>
<gene>
    <name evidence="2" type="ORF">CAter282_4490</name>
</gene>
<name>A0A127QPU0_9BURK</name>
<keyword evidence="3" id="KW-1185">Reference proteome</keyword>
<feature type="chain" id="PRO_5007278090" evidence="1">
    <location>
        <begin position="30"/>
        <end position="183"/>
    </location>
</feature>
<dbReference type="AlphaFoldDB" id="A0A127QPU0"/>
<dbReference type="RefSeq" id="WP_061537494.1">
    <property type="nucleotide sequence ID" value="NZ_CP013233.1"/>
</dbReference>
<sequence length="183" mass="19402">MHKLTNKSPLTLVLTCALAAICWQGTAQARNTRLLLPIGTVVPSKATQAQAQSQPAGQVAAHKGDDDDMVIIFGEAAVPQGLKFVSQDIQARGEVQPSFRHGYEDEAICQQAFRKAMVKLIGQARAQGANAVVGIVSNYNHATVMDSPTQYECHAGTTRAVVDLKAKLAKIDGLSDAPAPKAN</sequence>
<evidence type="ECO:0000313" key="2">
    <source>
        <dbReference type="EMBL" id="AMP12150.1"/>
    </source>
</evidence>
<reference evidence="2 3" key="1">
    <citation type="submission" date="2015-11" db="EMBL/GenBank/DDBJ databases">
        <title>Exploring the genomic traits of fungus-feeding bacterial genus Collimonas.</title>
        <authorList>
            <person name="Song C."/>
            <person name="Schmidt R."/>
            <person name="de Jager V."/>
            <person name="Krzyzanowska D."/>
            <person name="Jongedijk E."/>
            <person name="Cankar K."/>
            <person name="Beekwilder J."/>
            <person name="van Veen A."/>
            <person name="de Boer W."/>
            <person name="van Veen J.A."/>
            <person name="Garbeva P."/>
        </authorList>
    </citation>
    <scope>NUCLEOTIDE SEQUENCE [LARGE SCALE GENOMIC DNA]</scope>
    <source>
        <strain evidence="2 3">Ter282</strain>
    </source>
</reference>
<proteinExistence type="predicted"/>
<dbReference type="Proteomes" id="UP000071778">
    <property type="component" value="Chromosome"/>
</dbReference>